<feature type="transmembrane region" description="Helical" evidence="6">
    <location>
        <begin position="50"/>
        <end position="71"/>
    </location>
</feature>
<name>A0A6G1FSU5_9PEZI</name>
<dbReference type="GO" id="GO:0016020">
    <property type="term" value="C:membrane"/>
    <property type="evidence" value="ECO:0007669"/>
    <property type="project" value="UniProtKB-SubCell"/>
</dbReference>
<feature type="transmembrane region" description="Helical" evidence="6">
    <location>
        <begin position="218"/>
        <end position="237"/>
    </location>
</feature>
<keyword evidence="2 6" id="KW-0812">Transmembrane</keyword>
<dbReference type="Gene3D" id="1.20.1250.20">
    <property type="entry name" value="MFS general substrate transporter like domains"/>
    <property type="match status" value="1"/>
</dbReference>
<feature type="transmembrane region" description="Helical" evidence="6">
    <location>
        <begin position="185"/>
        <end position="206"/>
    </location>
</feature>
<evidence type="ECO:0000256" key="1">
    <source>
        <dbReference type="ARBA" id="ARBA00004141"/>
    </source>
</evidence>
<feature type="transmembrane region" description="Helical" evidence="6">
    <location>
        <begin position="243"/>
        <end position="266"/>
    </location>
</feature>
<evidence type="ECO:0000256" key="2">
    <source>
        <dbReference type="ARBA" id="ARBA00022692"/>
    </source>
</evidence>
<evidence type="ECO:0000313" key="10">
    <source>
        <dbReference type="RefSeq" id="XP_033530383.1"/>
    </source>
</evidence>
<feature type="transmembrane region" description="Helical" evidence="6">
    <location>
        <begin position="490"/>
        <end position="509"/>
    </location>
</feature>
<evidence type="ECO:0000256" key="6">
    <source>
        <dbReference type="SAM" id="Phobius"/>
    </source>
</evidence>
<feature type="transmembrane region" description="Helical" evidence="6">
    <location>
        <begin position="422"/>
        <end position="444"/>
    </location>
</feature>
<evidence type="ECO:0000313" key="8">
    <source>
        <dbReference type="EMBL" id="KAF1808752.1"/>
    </source>
</evidence>
<dbReference type="PANTHER" id="PTHR23507:SF1">
    <property type="entry name" value="FI18259P1-RELATED"/>
    <property type="match status" value="1"/>
</dbReference>
<sequence>MSRNEAALAAMPGHDERTPLLSPTSTDSLLAQDLSSDENRIKKKPLISRFHVVFFLIASVLVVSGVADGIFDPATTRLIEDAYCRRYYRAHDSSMVGLDVQNGIPEQFCKLPAVQGDVALLRGWLMFLEAGTSLIFAPIFGWVADRYTRKWVAVLLMCSFALRSLWISTVLYFPKTIKIELIMLASMHTVLGGSSAGANSLLYTILTDVTPEQKRVATFFRLGGASMSSMLISPPIASALMKANVWTAILVGLGLYVINAVMCLLLPETLPEVSKSGHSMAPRNSDMGHETANTIPDFLKKAREKVHYMTSFVIEDSRVLLLLPPFMFHMLLMDRSLILQYTSIRFGMPLSDATLFIGIRGGFTLVYFLIVMPIIMDRIQSSTRWPRTRLSVRHSDLLLGRISAISLFFAFLATAAAPIIPLFVVALFIQALGLGITYFLRGLLTSFVGQHQLARLFTVITVVDALGLMVGSPGLAWVFEKGMSANVPGLLWLVVALGVFLTSVGMFFVSKREVEGVLDEASE</sequence>
<dbReference type="InterPro" id="IPR011701">
    <property type="entry name" value="MFS"/>
</dbReference>
<dbReference type="EMBL" id="ML975179">
    <property type="protein sequence ID" value="KAF1808752.1"/>
    <property type="molecule type" value="Genomic_DNA"/>
</dbReference>
<feature type="region of interest" description="Disordered" evidence="5">
    <location>
        <begin position="1"/>
        <end position="25"/>
    </location>
</feature>
<dbReference type="Pfam" id="PF07690">
    <property type="entry name" value="MFS_1"/>
    <property type="match status" value="1"/>
</dbReference>
<evidence type="ECO:0000256" key="5">
    <source>
        <dbReference type="SAM" id="MobiDB-lite"/>
    </source>
</evidence>
<proteinExistence type="predicted"/>
<feature type="transmembrane region" description="Helical" evidence="6">
    <location>
        <begin position="151"/>
        <end position="173"/>
    </location>
</feature>
<dbReference type="SUPFAM" id="SSF103473">
    <property type="entry name" value="MFS general substrate transporter"/>
    <property type="match status" value="1"/>
</dbReference>
<dbReference type="PROSITE" id="PS50850">
    <property type="entry name" value="MFS"/>
    <property type="match status" value="1"/>
</dbReference>
<evidence type="ECO:0000256" key="3">
    <source>
        <dbReference type="ARBA" id="ARBA00022989"/>
    </source>
</evidence>
<feature type="transmembrane region" description="Helical" evidence="6">
    <location>
        <begin position="319"/>
        <end position="341"/>
    </location>
</feature>
<keyword evidence="9" id="KW-1185">Reference proteome</keyword>
<dbReference type="GeneID" id="54414961"/>
<feature type="transmembrane region" description="Helical" evidence="6">
    <location>
        <begin position="124"/>
        <end position="144"/>
    </location>
</feature>
<evidence type="ECO:0000313" key="9">
    <source>
        <dbReference type="Proteomes" id="UP000504638"/>
    </source>
</evidence>
<dbReference type="OrthoDB" id="194139at2759"/>
<accession>A0A6G1FSU5</accession>
<evidence type="ECO:0000256" key="4">
    <source>
        <dbReference type="ARBA" id="ARBA00023136"/>
    </source>
</evidence>
<organism evidence="8">
    <name type="scientific">Eremomyces bilateralis CBS 781.70</name>
    <dbReference type="NCBI Taxonomy" id="1392243"/>
    <lineage>
        <taxon>Eukaryota</taxon>
        <taxon>Fungi</taxon>
        <taxon>Dikarya</taxon>
        <taxon>Ascomycota</taxon>
        <taxon>Pezizomycotina</taxon>
        <taxon>Dothideomycetes</taxon>
        <taxon>Dothideomycetes incertae sedis</taxon>
        <taxon>Eremomycetales</taxon>
        <taxon>Eremomycetaceae</taxon>
        <taxon>Eremomyces</taxon>
    </lineage>
</organism>
<feature type="domain" description="Major facilitator superfamily (MFS) profile" evidence="7">
    <location>
        <begin position="53"/>
        <end position="513"/>
    </location>
</feature>
<dbReference type="PANTHER" id="PTHR23507">
    <property type="entry name" value="ZGC:174356"/>
    <property type="match status" value="1"/>
</dbReference>
<keyword evidence="4 6" id="KW-0472">Membrane</keyword>
<feature type="transmembrane region" description="Helical" evidence="6">
    <location>
        <begin position="353"/>
        <end position="376"/>
    </location>
</feature>
<dbReference type="GO" id="GO:0022857">
    <property type="term" value="F:transmembrane transporter activity"/>
    <property type="evidence" value="ECO:0007669"/>
    <property type="project" value="InterPro"/>
</dbReference>
<keyword evidence="3 6" id="KW-1133">Transmembrane helix</keyword>
<reference evidence="10" key="2">
    <citation type="submission" date="2020-04" db="EMBL/GenBank/DDBJ databases">
        <authorList>
            <consortium name="NCBI Genome Project"/>
        </authorList>
    </citation>
    <scope>NUCLEOTIDE SEQUENCE</scope>
    <source>
        <strain evidence="10">CBS 781.70</strain>
    </source>
</reference>
<gene>
    <name evidence="8 10" type="ORF">P152DRAFT_208196</name>
</gene>
<comment type="subcellular location">
    <subcellularLocation>
        <location evidence="1">Membrane</location>
        <topology evidence="1">Multi-pass membrane protein</topology>
    </subcellularLocation>
</comment>
<dbReference type="AlphaFoldDB" id="A0A6G1FSU5"/>
<evidence type="ECO:0000259" key="7">
    <source>
        <dbReference type="PROSITE" id="PS50850"/>
    </source>
</evidence>
<feature type="transmembrane region" description="Helical" evidence="6">
    <location>
        <begin position="456"/>
        <end position="478"/>
    </location>
</feature>
<dbReference type="InterPro" id="IPR036259">
    <property type="entry name" value="MFS_trans_sf"/>
</dbReference>
<feature type="transmembrane region" description="Helical" evidence="6">
    <location>
        <begin position="397"/>
        <end position="416"/>
    </location>
</feature>
<dbReference type="InterPro" id="IPR020846">
    <property type="entry name" value="MFS_dom"/>
</dbReference>
<reference evidence="10" key="3">
    <citation type="submission" date="2025-04" db="UniProtKB">
        <authorList>
            <consortium name="RefSeq"/>
        </authorList>
    </citation>
    <scope>IDENTIFICATION</scope>
    <source>
        <strain evidence="10">CBS 781.70</strain>
    </source>
</reference>
<protein>
    <submittedName>
        <fullName evidence="8 10">MFS general substrate transporter</fullName>
    </submittedName>
</protein>
<dbReference type="RefSeq" id="XP_033530383.1">
    <property type="nucleotide sequence ID" value="XM_033674391.1"/>
</dbReference>
<reference evidence="8 10" key="1">
    <citation type="submission" date="2020-01" db="EMBL/GenBank/DDBJ databases">
        <authorList>
            <consortium name="DOE Joint Genome Institute"/>
            <person name="Haridas S."/>
            <person name="Albert R."/>
            <person name="Binder M."/>
            <person name="Bloem J."/>
            <person name="Labutti K."/>
            <person name="Salamov A."/>
            <person name="Andreopoulos B."/>
            <person name="Baker S.E."/>
            <person name="Barry K."/>
            <person name="Bills G."/>
            <person name="Bluhm B.H."/>
            <person name="Cannon C."/>
            <person name="Castanera R."/>
            <person name="Culley D.E."/>
            <person name="Daum C."/>
            <person name="Ezra D."/>
            <person name="Gonzalez J.B."/>
            <person name="Henrissat B."/>
            <person name="Kuo A."/>
            <person name="Liang C."/>
            <person name="Lipzen A."/>
            <person name="Lutzoni F."/>
            <person name="Magnuson J."/>
            <person name="Mondo S."/>
            <person name="Nolan M."/>
            <person name="Ohm R."/>
            <person name="Pangilinan J."/>
            <person name="Park H.-J."/>
            <person name="Ramirez L."/>
            <person name="Alfaro M."/>
            <person name="Sun H."/>
            <person name="Tritt A."/>
            <person name="Yoshinaga Y."/>
            <person name="Zwiers L.-H."/>
            <person name="Turgeon B.G."/>
            <person name="Goodwin S.B."/>
            <person name="Spatafora J.W."/>
            <person name="Crous P.W."/>
            <person name="Grigoriev I.V."/>
        </authorList>
    </citation>
    <scope>NUCLEOTIDE SEQUENCE</scope>
    <source>
        <strain evidence="8 10">CBS 781.70</strain>
    </source>
</reference>
<dbReference type="Proteomes" id="UP000504638">
    <property type="component" value="Unplaced"/>
</dbReference>